<proteinExistence type="predicted"/>
<dbReference type="PIRSF" id="PIRSF019169">
    <property type="entry name" value="PilM"/>
    <property type="match status" value="1"/>
</dbReference>
<evidence type="ECO:0008006" key="3">
    <source>
        <dbReference type="Google" id="ProtNLM"/>
    </source>
</evidence>
<dbReference type="Pfam" id="PF11104">
    <property type="entry name" value="PilM_2"/>
    <property type="match status" value="1"/>
</dbReference>
<reference evidence="1 2" key="1">
    <citation type="submission" date="2017-09" db="EMBL/GenBank/DDBJ databases">
        <title>Depth-based differentiation of microbial function through sediment-hosted aquifers and enrichment of novel symbionts in the deep terrestrial subsurface.</title>
        <authorList>
            <person name="Probst A.J."/>
            <person name="Ladd B."/>
            <person name="Jarett J.K."/>
            <person name="Geller-Mcgrath D.E."/>
            <person name="Sieber C.M."/>
            <person name="Emerson J.B."/>
            <person name="Anantharaman K."/>
            <person name="Thomas B.C."/>
            <person name="Malmstrom R."/>
            <person name="Stieglmeier M."/>
            <person name="Klingl A."/>
            <person name="Woyke T."/>
            <person name="Ryan C.M."/>
            <person name="Banfield J.F."/>
        </authorList>
    </citation>
    <scope>NUCLEOTIDE SEQUENCE [LARGE SCALE GENOMIC DNA]</scope>
    <source>
        <strain evidence="1">CG10_big_fil_rev_8_21_14_0_10_46_23</strain>
    </source>
</reference>
<dbReference type="Proteomes" id="UP000230232">
    <property type="component" value="Unassembled WGS sequence"/>
</dbReference>
<accession>A0A2H0R426</accession>
<organism evidence="1 2">
    <name type="scientific">Candidatus Yanofskybacteria bacterium CG10_big_fil_rev_8_21_14_0_10_46_23</name>
    <dbReference type="NCBI Taxonomy" id="1975098"/>
    <lineage>
        <taxon>Bacteria</taxon>
        <taxon>Candidatus Yanofskyibacteriota</taxon>
    </lineage>
</organism>
<dbReference type="EMBL" id="PCXO01000010">
    <property type="protein sequence ID" value="PIR41269.1"/>
    <property type="molecule type" value="Genomic_DNA"/>
</dbReference>
<dbReference type="Gene3D" id="3.30.420.40">
    <property type="match status" value="2"/>
</dbReference>
<evidence type="ECO:0000313" key="2">
    <source>
        <dbReference type="Proteomes" id="UP000230232"/>
    </source>
</evidence>
<dbReference type="SUPFAM" id="SSF53067">
    <property type="entry name" value="Actin-like ATPase domain"/>
    <property type="match status" value="2"/>
</dbReference>
<dbReference type="AlphaFoldDB" id="A0A2H0R426"/>
<dbReference type="Gene3D" id="3.30.1490.300">
    <property type="match status" value="1"/>
</dbReference>
<comment type="caution">
    <text evidence="1">The sequence shown here is derived from an EMBL/GenBank/DDBJ whole genome shotgun (WGS) entry which is preliminary data.</text>
</comment>
<dbReference type="CDD" id="cd24049">
    <property type="entry name" value="ASKHA_NBD_PilM"/>
    <property type="match status" value="1"/>
</dbReference>
<evidence type="ECO:0000313" key="1">
    <source>
        <dbReference type="EMBL" id="PIR41269.1"/>
    </source>
</evidence>
<dbReference type="InterPro" id="IPR050696">
    <property type="entry name" value="FtsA/MreB"/>
</dbReference>
<dbReference type="PANTHER" id="PTHR32432">
    <property type="entry name" value="CELL DIVISION PROTEIN FTSA-RELATED"/>
    <property type="match status" value="1"/>
</dbReference>
<dbReference type="NCBIfam" id="TIGR01175">
    <property type="entry name" value="pilM"/>
    <property type="match status" value="1"/>
</dbReference>
<name>A0A2H0R426_9BACT</name>
<protein>
    <recommendedName>
        <fullName evidence="3">SHS2 domain-containing protein</fullName>
    </recommendedName>
</protein>
<dbReference type="InterPro" id="IPR043129">
    <property type="entry name" value="ATPase_NBD"/>
</dbReference>
<sequence>MGFFGIGGASSRVGIDIGTASIKIIELEKKGGRFNLKNYGLFELEGTQGAIQAKQKIRKLGDEDIIWGIQQTMKESGIKAKDVIASIPLYSTFATIITLPYLSKEDIAKAIPFEARKYVPLPLDKVNLDWSIVDVGRSVGAQGPPPEVDVFLAAVSKNETSRYQTIMKGAKLNLRALELENMSLIRALVGNDRSPLAIVNIGGRSTSISVIDKGFERLSRNYEFGGFEITKSIANSLNVSYDRAEELKKTMGLKDSGAKVVNEAMLSLIDMMVFETRKTISSYESEKKLTVPKILLVGGLSNMPGFADYFRKKIGITVEVGNPFSRVVTPKELGPITQELGTIFAVATGLAMREI</sequence>
<dbReference type="InterPro" id="IPR005883">
    <property type="entry name" value="PilM"/>
</dbReference>
<dbReference type="PANTHER" id="PTHR32432:SF3">
    <property type="entry name" value="ETHANOLAMINE UTILIZATION PROTEIN EUTJ"/>
    <property type="match status" value="1"/>
</dbReference>
<gene>
    <name evidence="1" type="ORF">COV31_02590</name>
</gene>